<dbReference type="EMBL" id="JACATN010000003">
    <property type="protein sequence ID" value="MBT2161792.1"/>
    <property type="molecule type" value="Genomic_DNA"/>
</dbReference>
<keyword evidence="1" id="KW-0732">Signal</keyword>
<accession>A0ABS5WEH6</accession>
<feature type="chain" id="PRO_5045409541" evidence="1">
    <location>
        <begin position="19"/>
        <end position="3747"/>
    </location>
</feature>
<feature type="signal peptide" evidence="1">
    <location>
        <begin position="1"/>
        <end position="18"/>
    </location>
</feature>
<evidence type="ECO:0000313" key="2">
    <source>
        <dbReference type="EMBL" id="MBT2161792.1"/>
    </source>
</evidence>
<proteinExistence type="predicted"/>
<comment type="caution">
    <text evidence="2">The sequence shown here is derived from an EMBL/GenBank/DDBJ whole genome shotgun (WGS) entry which is preliminary data.</text>
</comment>
<keyword evidence="3" id="KW-1185">Reference proteome</keyword>
<name>A0ABS5WEH6_9FLAO</name>
<dbReference type="SMART" id="SM00710">
    <property type="entry name" value="PbH1"/>
    <property type="match status" value="7"/>
</dbReference>
<evidence type="ECO:0000313" key="3">
    <source>
        <dbReference type="Proteomes" id="UP000740413"/>
    </source>
</evidence>
<reference evidence="3" key="1">
    <citation type="submission" date="2023-07" db="EMBL/GenBank/DDBJ databases">
        <title>Zobellia barbeyronii sp. nov., a new marine flavobacterium, isolated from green and red algae.</title>
        <authorList>
            <person name="Nedashkovskaya O.I."/>
            <person name="Otstavnykh N."/>
            <person name="Zhukova N."/>
            <person name="Guzev K."/>
            <person name="Chausova V."/>
            <person name="Tekutyeva L."/>
            <person name="Mikhailov V."/>
            <person name="Isaeva M."/>
        </authorList>
    </citation>
    <scope>NUCLEOTIDE SEQUENCE [LARGE SCALE GENOMIC DNA]</scope>
    <source>
        <strain evidence="3">KMM 6746</strain>
    </source>
</reference>
<gene>
    <name evidence="2" type="ORF">HW347_10975</name>
</gene>
<dbReference type="InterPro" id="IPR006626">
    <property type="entry name" value="PbH1"/>
</dbReference>
<sequence length="3747" mass="387047">MKRIITLLVFLISGLTFAQTTVNLEDQCNCEVLSGTDVTAPGLPTPAGADIGDIYVNTDTGTIYFWDGDSWELTSSDDQQLQNFTFDNVSGELSLTLENGGTATVILPVETITTLTGTAALGNAIGVYENENGDLVTINETITTISDAGDGNITLTNESGATVTVAKSDITDLGGGVYQFTNGDGTDVTIDTNGMSIDNVILGNRIATVNEADGSTTDINETITNITGTSTSGNEIGVYEKEDGTTVSIQESIVRIEDNNDGNITLVDEAGNSVTVAKSDITDLGGGVYRFTNGDGTDVDINTNGIAITDVVAGNLIATVTQADGTFTEIDETITNITGTSTSGNEIGVYEKEDGTTVSIQESIVRIEDNNDGNITLVDEAGNSVTVAKSDITDLGGGLYRFTNGDGTDVDINTNGIAITDVVAGNLIATVTQADGTFTEIDETITNITGTSTSGNEIGVYEKEDGTTVSIQESIVRIEDNNDGNITLVDEAGNSVTVAKSDITDLGGGLYRFTNGDGTDVDINTNGIAITDVVAGNLIATVTQADGTFTEIDETITNITGTSTSGNEIGVYEKEDGTTVSIQESIVRIEDNNDGNITLVDEAGNSVTVAKSDITDLGGGLYRFTNGDGTDVDINTNGIAITDVVAGNLIATVTQADGTFTEIDETITNITGTSTSGNEIGLYEKEDGTTVSIQESIVRIEDNNDGNITLVDEAGNSVTVAKSDITDLGGGLYRFTNGDGTDVDINTNGIAITDVVAGNLIATVTQADGTFTEIDETITTLSTADSVNYTYTSENGTPTSFDGTDDQEASEVNLTTPLDVDGDSVDETTVEEAIIDLAANASDNQNLTGATLSGTNQLQIDIERGSSTSVDLSSLVETVIAGTGAISVADDGNGNYTVTSTDPDEDETNELTLIDSGAPVVIPSNSGVTYVDDVAGQLYVFDGTTWQQVGGSAAPDADPDPNNELQTLTSTDGSVTLTPSGNDYDLSVAVVDGTETKVESGNANVTVTGDGSTATPYQISSVDLDEQNATEVPLDAPFDVDGDTVNETTVQEALEDLAANASDNQQVSSAVGIVNETVNIDLERGGSTTINIQDADADATNEIQDATEVALNTPFDVDGDTVNETTVQEALEDLAANASDDQTLSTDGNPGNVSISEGNAISLNVDDADANASNEIQTLTSTDGSVTLTPSGNDYDLSVAVVDGTETKVESGNANVTVTGDGSIASPYQISSVDLDEQNATEVLLDAPFDVDGDTVNETTVQEALEDLAANASDNQQISSTVTTPNELVNVALERGSNFDIDIRDADSDVTNELTLLGNGSPTVTPSNSGVTYVDEVAGQLYVYDGTTWNAVGGNASPDLDGNPNNEIQTVASADGSVDVVRTGDDFDLSITIPANNDNDATNEFQDLSLTGDNLTLSDDPTATAIDLSPYANNDTNEIQTVASADGSVDVVRTGDDFDLSITIPANNDNDATNEIQSVASADGSVDVVRTGDDFDLSITIPANNDNDATNEFQDLSLTGDNLTLSDDPTATAIDLSPYANNDTNEIQTVASADGSVDVVRTGDDFDLSITIPANNDNDATNEIQDLGIAGDQLSITGGNTVTIPTADGSETIVNGAGINAVTGSGTTASPYVVTGTEVDGDITNEIQTVASADGSVDVVRTGDDFDLSITIPANNDNDITNEIQTVASADGSVDVVRTGDDFDLSITIPTNNDNDATNEFQDLSLTGDNLTLSDDPTATAIDLSPYANNDTNEIQTVASADGSVDVVRTGDDFDLSITIPTNNDNDATNEFQDLSLTGDNLTLSDDPTATAIDLSPYANNDTNEIQTVASADGSVDVVRTGDDFDLSITIPANNDNDATNEIQDLGIAGDQLSITGGNTITLPSADGSETVVNGAGINAVTGSGTTASPYVVTGTEVDGDITNELTFVDAGTPAATGTTGTNSGETYVDTLTGQLYVYDGSTWQQVGGNASPDADPDPNNEIQTVASADGSVDVVRTGDDFDLSITIPTNNDNDATNEFQDLSLTGDNLTLSDDPTATAIDLSPYANNDTNEIQTVASADGSVDVVRTGDDFDLSITIPTNNDNDATNEFQDLSLTGDNLTLSDDPTATAIDLSPYANNDTNEIQTVASADGSVDVVRTGDDFDLSITIPANNDNDITNEIQTVASADGSVDVVRTGDDFDLSITIPANNDNDATNEFQDLSLTGDNLTLSDDPTATAIDLSPYANNDTNEIQTVASADGSVEVVRTGDDFDLSITIPANNDNDATNEFQDLSLTGDNLTLSDDPTATAIDLSPYANNDTNEIQTVASADGSVDVVRTGDDFDLSITIPTNNDNDATNEIQDLGIAGDQLSITGGNTVTIPTADGTETKVESGNANVTVTGDGSTGSPYQISSIDNVDDADADATNEIQDLGIVGDQLSITGGNTVTIPTADGSETIVNGAGINSVTGSGTTASPYVVTGTEVDGDITNEIQTLTSTDGSVTLTPSGDDYDLSVAAADGSETVVNGAGINAVTGSGTTASPYVVTGTEVDGDITNEIQTVASSDGSVDVVRTGDDFDLSITIPTNNDNDATNEFQDLSLTGDNLTLSDDPTATAIDLSPYANNDTNEIQTVASADGSVDVVRTGDDFDLSITIPANNDNDATNEIQDLGIAGDQLSITGGNTVTIPTADGSETIVNGAGINSVTGSGTTASPYVVTGTEVDGDITNEIQTVASSDGSVDVVRTGDDFDLSITIPTNNDNDATNEFQDLSLTGDNLTLSDDPTATAIDLSPYANNDTNEIQTVASADGSVDVVRTGDDFDLSITIPTNNDNDATNEIQDLGIAGDQLSITGGNTVTIPTADGSETIVNGAGINAVTGSGTTASPYIVTGTEVDGDITNEIQTVASADSSVDVVRTGDDFDLSITIPANNDNDATNEIQTVASADGSVDVVRTGDDFDLSITIPANNDNDITNEIQTVASSDGSVDVVRTGDDFDLSITIPANNDNDITNEIQTVASSDGSVDVVRTGDDFDLSITIPANNDNDATNEIQTVASSDGSVDVVRTGDDFDLSITIPANNDNDATNEFQDLSLTGDNLTLSDDPTATAIDLSPYANNDTNEIQTVASSDGSVDVVRTGDDFDLSITIPANNDNDATNEIQDLGIAGDQLSITGGNTVTIPTADGSETIVNGAGINSVTGSGTTASPYVVTGTEVDGDITNEIQTLTSTDGSVTLTETNDDYNLSVNFPASSDNQNIESLAVNTTSNVLTVGIEDGTSQTVDLSHLDNTGTDNQNIESLAVNTSSNVLTVGIEDGSSQTVNLSHLDNSGTDNQSIRNLTFSGNTLTVGIENGSSDTVSLAALADNQSIQGSGLSGTTLTIGIEEGSSQTVNLSSLANTDNQQISLAGNIITLANGTGSNTTVDLTDFRDDQNLTSAVVVPNQSVEVQINDGTNTTIDIRDADSDATNELQDLELTGSTLTLTNPATSGNSVDLSGLADHDWYEVGGTSAPDAITDNIFTEGNVGIGTTTITNNRALDVEGNVEINDYLYMNSKETLRATDGWLRINTHGTNGFGTGNLFNKYTRIDNRVTINETGGNFDFRVEGDTNTHLLFTDASSDEVGIGTSSPDAKLDVEGGTVRFSDYGSNAITGTPTSLMGVEADGDLVEVNSLKASKIFYPPSIEVDASTNGTGRTIDLHAQYVAQYGSPMVASASAPAAIPTYANTELYYYVTFYDTAVFANVNVNAAGVMTYDVIGQPASYNSLINVVFVVK</sequence>
<organism evidence="2 3">
    <name type="scientific">Zobellia barbeyronii</name>
    <dbReference type="NCBI Taxonomy" id="2748009"/>
    <lineage>
        <taxon>Bacteria</taxon>
        <taxon>Pseudomonadati</taxon>
        <taxon>Bacteroidota</taxon>
        <taxon>Flavobacteriia</taxon>
        <taxon>Flavobacteriales</taxon>
        <taxon>Flavobacteriaceae</taxon>
        <taxon>Zobellia</taxon>
    </lineage>
</organism>
<dbReference type="RefSeq" id="WP_214611912.1">
    <property type="nucleotide sequence ID" value="NZ_JACATN010000003.1"/>
</dbReference>
<dbReference type="Proteomes" id="UP000740413">
    <property type="component" value="Unassembled WGS sequence"/>
</dbReference>
<evidence type="ECO:0000256" key="1">
    <source>
        <dbReference type="SAM" id="SignalP"/>
    </source>
</evidence>
<protein>
    <submittedName>
        <fullName evidence="2">Uncharacterized protein</fullName>
    </submittedName>
</protein>